<dbReference type="EMBL" id="FNVO01000011">
    <property type="protein sequence ID" value="SEG76135.1"/>
    <property type="molecule type" value="Genomic_DNA"/>
</dbReference>
<dbReference type="GO" id="GO:0006788">
    <property type="term" value="P:heme oxidation"/>
    <property type="evidence" value="ECO:0007669"/>
    <property type="project" value="InterPro"/>
</dbReference>
<keyword evidence="1 4" id="KW-0349">Heme</keyword>
<evidence type="ECO:0000256" key="4">
    <source>
        <dbReference type="PIRSR" id="PIRSR000343-1"/>
    </source>
</evidence>
<dbReference type="PRINTS" id="PR00088">
    <property type="entry name" value="HAEMOXYGNASE"/>
</dbReference>
<dbReference type="GO" id="GO:0020037">
    <property type="term" value="F:heme binding"/>
    <property type="evidence" value="ECO:0007669"/>
    <property type="project" value="TreeGrafter"/>
</dbReference>
<dbReference type="InterPro" id="IPR002051">
    <property type="entry name" value="Haem_Oase"/>
</dbReference>
<sequence>MAGEHPETMQERFSARLRAATRADHGHNEDSTYMSALLEGRLGREEYAALIGQLHFVYDLLEEAADRMRDDEVGGLFDLDGLRRREALQADLAFFHGPDWAERTTANEATRRYCERMREVCFDWPGGFVAHHYTRYLGDLSGGQVIGDRVSRTYGLTGDEGVRFYRFAERPKRLKDRYRELLDTAPWDEAERLRIIEEVRTAYRLNAELAACLARELSIEPAA</sequence>
<keyword evidence="2 5" id="KW-0479">Metal-binding</keyword>
<evidence type="ECO:0000256" key="3">
    <source>
        <dbReference type="ARBA" id="ARBA00023004"/>
    </source>
</evidence>
<dbReference type="GO" id="GO:0042167">
    <property type="term" value="P:heme catabolic process"/>
    <property type="evidence" value="ECO:0007669"/>
    <property type="project" value="TreeGrafter"/>
</dbReference>
<feature type="binding site" description="axial binding residue" evidence="5">
    <location>
        <position position="25"/>
    </location>
    <ligand>
        <name>heme b</name>
        <dbReference type="ChEBI" id="CHEBI:60344"/>
    </ligand>
    <ligandPart>
        <name>Fe</name>
        <dbReference type="ChEBI" id="CHEBI:18248"/>
    </ligandPart>
</feature>
<evidence type="ECO:0000256" key="1">
    <source>
        <dbReference type="ARBA" id="ARBA00022617"/>
    </source>
</evidence>
<feature type="binding site" evidence="4">
    <location>
        <position position="18"/>
    </location>
    <ligand>
        <name>heme b</name>
        <dbReference type="ChEBI" id="CHEBI:60344"/>
    </ligand>
</feature>
<feature type="binding site" evidence="4">
    <location>
        <position position="133"/>
    </location>
    <ligand>
        <name>heme b</name>
        <dbReference type="ChEBI" id="CHEBI:60344"/>
    </ligand>
</feature>
<keyword evidence="3 5" id="KW-0408">Iron</keyword>
<proteinExistence type="predicted"/>
<organism evidence="6 7">
    <name type="scientific">Thermomonospora echinospora</name>
    <dbReference type="NCBI Taxonomy" id="1992"/>
    <lineage>
        <taxon>Bacteria</taxon>
        <taxon>Bacillati</taxon>
        <taxon>Actinomycetota</taxon>
        <taxon>Actinomycetes</taxon>
        <taxon>Streptosporangiales</taxon>
        <taxon>Thermomonosporaceae</taxon>
        <taxon>Thermomonospora</taxon>
    </lineage>
</organism>
<gene>
    <name evidence="6" type="ORF">SAMN04489712_111127</name>
</gene>
<reference evidence="7" key="1">
    <citation type="submission" date="2016-10" db="EMBL/GenBank/DDBJ databases">
        <authorList>
            <person name="Varghese N."/>
            <person name="Submissions S."/>
        </authorList>
    </citation>
    <scope>NUCLEOTIDE SEQUENCE [LARGE SCALE GENOMIC DNA]</scope>
    <source>
        <strain evidence="7">DSM 43163</strain>
    </source>
</reference>
<dbReference type="PANTHER" id="PTHR10720:SF0">
    <property type="entry name" value="HEME OXYGENASE"/>
    <property type="match status" value="1"/>
</dbReference>
<protein>
    <submittedName>
        <fullName evidence="6">Heme oxygenase</fullName>
    </submittedName>
</protein>
<name>A0A1H6CUC5_9ACTN</name>
<dbReference type="PIRSF" id="PIRSF000343">
    <property type="entry name" value="Haem_Oase"/>
    <property type="match status" value="1"/>
</dbReference>
<evidence type="ECO:0000256" key="2">
    <source>
        <dbReference type="ARBA" id="ARBA00022723"/>
    </source>
</evidence>
<dbReference type="InterPro" id="IPR016084">
    <property type="entry name" value="Haem_Oase-like_multi-hlx"/>
</dbReference>
<dbReference type="Proteomes" id="UP000236723">
    <property type="component" value="Unassembled WGS sequence"/>
</dbReference>
<evidence type="ECO:0000313" key="6">
    <source>
        <dbReference type="EMBL" id="SEG76135.1"/>
    </source>
</evidence>
<dbReference type="SUPFAM" id="SSF48613">
    <property type="entry name" value="Heme oxygenase-like"/>
    <property type="match status" value="1"/>
</dbReference>
<dbReference type="GO" id="GO:0004392">
    <property type="term" value="F:heme oxygenase (decyclizing) activity"/>
    <property type="evidence" value="ECO:0007669"/>
    <property type="project" value="InterPro"/>
</dbReference>
<dbReference type="CDD" id="cd19165">
    <property type="entry name" value="HemeO"/>
    <property type="match status" value="1"/>
</dbReference>
<dbReference type="GO" id="GO:0046872">
    <property type="term" value="F:metal ion binding"/>
    <property type="evidence" value="ECO:0007669"/>
    <property type="project" value="UniProtKB-KW"/>
</dbReference>
<dbReference type="InterPro" id="IPR016053">
    <property type="entry name" value="Haem_Oase-like"/>
</dbReference>
<dbReference type="Gene3D" id="1.20.910.10">
    <property type="entry name" value="Heme oxygenase-like"/>
    <property type="match status" value="1"/>
</dbReference>
<dbReference type="AlphaFoldDB" id="A0A1H6CUC5"/>
<dbReference type="PANTHER" id="PTHR10720">
    <property type="entry name" value="HEME OXYGENASE"/>
    <property type="match status" value="1"/>
</dbReference>
<dbReference type="RefSeq" id="WP_235018073.1">
    <property type="nucleotide sequence ID" value="NZ_FNVO01000011.1"/>
</dbReference>
<dbReference type="GO" id="GO:0006979">
    <property type="term" value="P:response to oxidative stress"/>
    <property type="evidence" value="ECO:0007669"/>
    <property type="project" value="TreeGrafter"/>
</dbReference>
<evidence type="ECO:0000256" key="5">
    <source>
        <dbReference type="PIRSR" id="PIRSR000343-2"/>
    </source>
</evidence>
<feature type="binding site" evidence="4">
    <location>
        <position position="179"/>
    </location>
    <ligand>
        <name>heme b</name>
        <dbReference type="ChEBI" id="CHEBI:60344"/>
    </ligand>
</feature>
<evidence type="ECO:0000313" key="7">
    <source>
        <dbReference type="Proteomes" id="UP000236723"/>
    </source>
</evidence>
<keyword evidence="7" id="KW-1185">Reference proteome</keyword>
<accession>A0A1H6CUC5</accession>
<dbReference type="Pfam" id="PF01126">
    <property type="entry name" value="Heme_oxygenase"/>
    <property type="match status" value="1"/>
</dbReference>